<accession>A0A4Z2GBZ2</accession>
<feature type="region of interest" description="Disordered" evidence="1">
    <location>
        <begin position="1"/>
        <end position="65"/>
    </location>
</feature>
<reference evidence="2 3" key="1">
    <citation type="submission" date="2019-03" db="EMBL/GenBank/DDBJ databases">
        <title>First draft genome of Liparis tanakae, snailfish: a comprehensive survey of snailfish specific genes.</title>
        <authorList>
            <person name="Kim W."/>
            <person name="Song I."/>
            <person name="Jeong J.-H."/>
            <person name="Kim D."/>
            <person name="Kim S."/>
            <person name="Ryu S."/>
            <person name="Song J.Y."/>
            <person name="Lee S.K."/>
        </authorList>
    </citation>
    <scope>NUCLEOTIDE SEQUENCE [LARGE SCALE GENOMIC DNA]</scope>
    <source>
        <tissue evidence="2">Muscle</tissue>
    </source>
</reference>
<comment type="caution">
    <text evidence="2">The sequence shown here is derived from an EMBL/GenBank/DDBJ whole genome shotgun (WGS) entry which is preliminary data.</text>
</comment>
<dbReference type="EMBL" id="SRLO01000594">
    <property type="protein sequence ID" value="TNN51096.1"/>
    <property type="molecule type" value="Genomic_DNA"/>
</dbReference>
<evidence type="ECO:0000313" key="2">
    <source>
        <dbReference type="EMBL" id="TNN51096.1"/>
    </source>
</evidence>
<feature type="compositionally biased region" description="Low complexity" evidence="1">
    <location>
        <begin position="44"/>
        <end position="59"/>
    </location>
</feature>
<dbReference type="AlphaFoldDB" id="A0A4Z2GBZ2"/>
<organism evidence="2 3">
    <name type="scientific">Liparis tanakae</name>
    <name type="common">Tanaka's snailfish</name>
    <dbReference type="NCBI Taxonomy" id="230148"/>
    <lineage>
        <taxon>Eukaryota</taxon>
        <taxon>Metazoa</taxon>
        <taxon>Chordata</taxon>
        <taxon>Craniata</taxon>
        <taxon>Vertebrata</taxon>
        <taxon>Euteleostomi</taxon>
        <taxon>Actinopterygii</taxon>
        <taxon>Neopterygii</taxon>
        <taxon>Teleostei</taxon>
        <taxon>Neoteleostei</taxon>
        <taxon>Acanthomorphata</taxon>
        <taxon>Eupercaria</taxon>
        <taxon>Perciformes</taxon>
        <taxon>Cottioidei</taxon>
        <taxon>Cottales</taxon>
        <taxon>Liparidae</taxon>
        <taxon>Liparis</taxon>
    </lineage>
</organism>
<protein>
    <submittedName>
        <fullName evidence="2">Uncharacterized protein</fullName>
    </submittedName>
</protein>
<sequence>MKRSGPRRPPPCSKKRRGPPASRHTTRGAEINSVTSRPPNSAGRRASSFPEASAAAAPRGTRRSP</sequence>
<keyword evidence="3" id="KW-1185">Reference proteome</keyword>
<evidence type="ECO:0000256" key="1">
    <source>
        <dbReference type="SAM" id="MobiDB-lite"/>
    </source>
</evidence>
<name>A0A4Z2GBZ2_9TELE</name>
<evidence type="ECO:0000313" key="3">
    <source>
        <dbReference type="Proteomes" id="UP000314294"/>
    </source>
</evidence>
<dbReference type="Proteomes" id="UP000314294">
    <property type="component" value="Unassembled WGS sequence"/>
</dbReference>
<proteinExistence type="predicted"/>
<gene>
    <name evidence="2" type="ORF">EYF80_038673</name>
</gene>